<reference evidence="8 9" key="1">
    <citation type="journal article" date="2020" name="Genome Biol. Evol.">
        <title>A new high-quality draft genome assembly of the Chinese cordyceps Ophiocordyceps sinensis.</title>
        <authorList>
            <person name="Shu R."/>
            <person name="Zhang J."/>
            <person name="Meng Q."/>
            <person name="Zhang H."/>
            <person name="Zhou G."/>
            <person name="Li M."/>
            <person name="Wu P."/>
            <person name="Zhao Y."/>
            <person name="Chen C."/>
            <person name="Qin Q."/>
        </authorList>
    </citation>
    <scope>NUCLEOTIDE SEQUENCE [LARGE SCALE GENOMIC DNA]</scope>
    <source>
        <strain evidence="8 9">IOZ07</strain>
    </source>
</reference>
<dbReference type="SUPFAM" id="SSF49879">
    <property type="entry name" value="SMAD/FHA domain"/>
    <property type="match status" value="1"/>
</dbReference>
<evidence type="ECO:0000259" key="6">
    <source>
        <dbReference type="PROSITE" id="PS50006"/>
    </source>
</evidence>
<evidence type="ECO:0000313" key="9">
    <source>
        <dbReference type="Proteomes" id="UP000557566"/>
    </source>
</evidence>
<dbReference type="PROSITE" id="PS00108">
    <property type="entry name" value="PROTEIN_KINASE_ST"/>
    <property type="match status" value="1"/>
</dbReference>
<evidence type="ECO:0000256" key="4">
    <source>
        <dbReference type="PROSITE-ProRule" id="PRU10141"/>
    </source>
</evidence>
<keyword evidence="9" id="KW-1185">Reference proteome</keyword>
<dbReference type="EMBL" id="JAAVMX010000008">
    <property type="protein sequence ID" value="KAF4505204.1"/>
    <property type="molecule type" value="Genomic_DNA"/>
</dbReference>
<feature type="compositionally biased region" description="Polar residues" evidence="5">
    <location>
        <begin position="88"/>
        <end position="106"/>
    </location>
</feature>
<dbReference type="FunFam" id="1.10.510.10:FF:001380">
    <property type="entry name" value="Checkpoint kinase 2-like protein"/>
    <property type="match status" value="1"/>
</dbReference>
<protein>
    <recommendedName>
        <fullName evidence="10">Checkpoint kinase 2-like protein</fullName>
    </recommendedName>
</protein>
<dbReference type="Proteomes" id="UP000557566">
    <property type="component" value="Unassembled WGS sequence"/>
</dbReference>
<dbReference type="SMART" id="SM00240">
    <property type="entry name" value="FHA"/>
    <property type="match status" value="1"/>
</dbReference>
<dbReference type="InterPro" id="IPR000719">
    <property type="entry name" value="Prot_kinase_dom"/>
</dbReference>
<evidence type="ECO:0000256" key="1">
    <source>
        <dbReference type="ARBA" id="ARBA00005575"/>
    </source>
</evidence>
<dbReference type="AlphaFoldDB" id="A0A8H4LTA8"/>
<dbReference type="PROSITE" id="PS00107">
    <property type="entry name" value="PROTEIN_KINASE_ATP"/>
    <property type="match status" value="1"/>
</dbReference>
<gene>
    <name evidence="8" type="ORF">G6O67_007178</name>
</gene>
<evidence type="ECO:0000259" key="7">
    <source>
        <dbReference type="PROSITE" id="PS50011"/>
    </source>
</evidence>
<dbReference type="GO" id="GO:0005524">
    <property type="term" value="F:ATP binding"/>
    <property type="evidence" value="ECO:0007669"/>
    <property type="project" value="UniProtKB-UniRule"/>
</dbReference>
<dbReference type="Pfam" id="PF00498">
    <property type="entry name" value="FHA"/>
    <property type="match status" value="1"/>
</dbReference>
<dbReference type="PROSITE" id="PS50006">
    <property type="entry name" value="FHA_DOMAIN"/>
    <property type="match status" value="1"/>
</dbReference>
<keyword evidence="3 4" id="KW-0067">ATP-binding</keyword>
<feature type="domain" description="FHA" evidence="6">
    <location>
        <begin position="197"/>
        <end position="249"/>
    </location>
</feature>
<evidence type="ECO:0008006" key="10">
    <source>
        <dbReference type="Google" id="ProtNLM"/>
    </source>
</evidence>
<dbReference type="GO" id="GO:0004672">
    <property type="term" value="F:protein kinase activity"/>
    <property type="evidence" value="ECO:0007669"/>
    <property type="project" value="InterPro"/>
</dbReference>
<dbReference type="InterPro" id="IPR008984">
    <property type="entry name" value="SMAD_FHA_dom_sf"/>
</dbReference>
<name>A0A8H4LTA8_9HYPO</name>
<evidence type="ECO:0000256" key="3">
    <source>
        <dbReference type="ARBA" id="ARBA00022840"/>
    </source>
</evidence>
<dbReference type="Pfam" id="PF00069">
    <property type="entry name" value="Pkinase"/>
    <property type="match status" value="1"/>
</dbReference>
<feature type="compositionally biased region" description="Basic residues" evidence="5">
    <location>
        <begin position="664"/>
        <end position="674"/>
    </location>
</feature>
<keyword evidence="2 4" id="KW-0547">Nucleotide-binding</keyword>
<comment type="caution">
    <text evidence="8">The sequence shown here is derived from an EMBL/GenBank/DDBJ whole genome shotgun (WGS) entry which is preliminary data.</text>
</comment>
<dbReference type="FunFam" id="3.30.200.20:FF:000042">
    <property type="entry name" value="Aurora kinase A"/>
    <property type="match status" value="1"/>
</dbReference>
<feature type="binding site" evidence="4">
    <location>
        <position position="317"/>
    </location>
    <ligand>
        <name>ATP</name>
        <dbReference type="ChEBI" id="CHEBI:30616"/>
    </ligand>
</feature>
<evidence type="ECO:0000256" key="5">
    <source>
        <dbReference type="SAM" id="MobiDB-lite"/>
    </source>
</evidence>
<evidence type="ECO:0000313" key="8">
    <source>
        <dbReference type="EMBL" id="KAF4505204.1"/>
    </source>
</evidence>
<dbReference type="SMART" id="SM00220">
    <property type="entry name" value="S_TKc"/>
    <property type="match status" value="1"/>
</dbReference>
<dbReference type="InterPro" id="IPR008271">
    <property type="entry name" value="Ser/Thr_kinase_AS"/>
</dbReference>
<evidence type="ECO:0000256" key="2">
    <source>
        <dbReference type="ARBA" id="ARBA00022741"/>
    </source>
</evidence>
<sequence>MAPRTEKSQLKRQRGSLPEDATESKKPRRSDRLSHAAPDKTPVTNTKHLPSPVTHRTEQSSSDLCKEPTATPPGPEADDVTPRKSDESWAQGQTLSSPPQDTQPLSQYLDRHPALSDEVEDEVKEGVWGYLVPLDPKYGDKPLVLKRRNACPLPDSLAAAADCGREDDPGQDAKSAALKEEEAYERTKIKGVASGGFLIGRHPECDIVVSDTIVSNRHCLLFTENKGTDAVAIVEDLSSNGTYVNEAIVGRNQRRELEDQDEIAVHGKARFVFRYPQSRQTSGFLQQYTLQEKLGKGHFAEVYLCVEKVSGQRYAVKIFTKPGGVEDRSKTEGLQQEIGVLMGVSHPNVLCLKDTFNERDRVYLVLELAPEGELFNYIVMKQKLDEDETRRLFKQLFQGIKYLHERNIVHRDIKPENILVVDKDLHVKLADFGLAKIIGEESFTTTLCGTPSYVGPEILADSKQRKYTKAVDIWSLGVVLYICLCGFPPFSDELYSRDFPFTLSQQIRSGRFDYPSPYWDSVGDPALDLIDSMLIVDPEKRYTIEQCLSHPWLTQNAQNVNDSTGGLVGGIAGLEVKRRAPNRERTLLASINSVEVTAQLGTGEGARIKVFAKNKRNVAKANKESAPDGQRAPREFMEMGGKGDQQLFADDSSSVYPVGDAVAKGKKKGKATGQ</sequence>
<organism evidence="8 9">
    <name type="scientific">Ophiocordyceps sinensis</name>
    <dbReference type="NCBI Taxonomy" id="72228"/>
    <lineage>
        <taxon>Eukaryota</taxon>
        <taxon>Fungi</taxon>
        <taxon>Dikarya</taxon>
        <taxon>Ascomycota</taxon>
        <taxon>Pezizomycotina</taxon>
        <taxon>Sordariomycetes</taxon>
        <taxon>Hypocreomycetidae</taxon>
        <taxon>Hypocreales</taxon>
        <taxon>Ophiocordycipitaceae</taxon>
        <taxon>Ophiocordyceps</taxon>
    </lineage>
</organism>
<feature type="domain" description="Protein kinase" evidence="7">
    <location>
        <begin position="288"/>
        <end position="553"/>
    </location>
</feature>
<feature type="compositionally biased region" description="Basic and acidic residues" evidence="5">
    <location>
        <begin position="22"/>
        <end position="38"/>
    </location>
</feature>
<proteinExistence type="inferred from homology"/>
<dbReference type="InterPro" id="IPR011009">
    <property type="entry name" value="Kinase-like_dom_sf"/>
</dbReference>
<dbReference type="SUPFAM" id="SSF56112">
    <property type="entry name" value="Protein kinase-like (PK-like)"/>
    <property type="match status" value="1"/>
</dbReference>
<accession>A0A8H4LTA8</accession>
<dbReference type="InterPro" id="IPR000253">
    <property type="entry name" value="FHA_dom"/>
</dbReference>
<dbReference type="InterPro" id="IPR017441">
    <property type="entry name" value="Protein_kinase_ATP_BS"/>
</dbReference>
<dbReference type="Gene3D" id="1.10.510.10">
    <property type="entry name" value="Transferase(Phosphotransferase) domain 1"/>
    <property type="match status" value="1"/>
</dbReference>
<dbReference type="CDD" id="cd05117">
    <property type="entry name" value="STKc_CAMK"/>
    <property type="match status" value="1"/>
</dbReference>
<dbReference type="OrthoDB" id="407410at2759"/>
<dbReference type="PANTHER" id="PTHR24347">
    <property type="entry name" value="SERINE/THREONINE-PROTEIN KINASE"/>
    <property type="match status" value="1"/>
</dbReference>
<dbReference type="Gene3D" id="2.60.200.20">
    <property type="match status" value="1"/>
</dbReference>
<feature type="region of interest" description="Disordered" evidence="5">
    <location>
        <begin position="644"/>
        <end position="674"/>
    </location>
</feature>
<comment type="similarity">
    <text evidence="1">Belongs to the protein kinase superfamily. CAMK Ser/Thr protein kinase family. CHEK2 subfamily.</text>
</comment>
<feature type="region of interest" description="Disordered" evidence="5">
    <location>
        <begin position="1"/>
        <end position="107"/>
    </location>
</feature>
<dbReference type="PROSITE" id="PS50011">
    <property type="entry name" value="PROTEIN_KINASE_DOM"/>
    <property type="match status" value="1"/>
</dbReference>